<name>A0AAW1L821_POPJA</name>
<dbReference type="Proteomes" id="UP001458880">
    <property type="component" value="Unassembled WGS sequence"/>
</dbReference>
<gene>
    <name evidence="2" type="ORF">QE152_g13996</name>
</gene>
<evidence type="ECO:0000256" key="1">
    <source>
        <dbReference type="SAM" id="MobiDB-lite"/>
    </source>
</evidence>
<accession>A0AAW1L821</accession>
<evidence type="ECO:0000313" key="2">
    <source>
        <dbReference type="EMBL" id="KAK9731102.1"/>
    </source>
</evidence>
<organism evidence="2 3">
    <name type="scientific">Popillia japonica</name>
    <name type="common">Japanese beetle</name>
    <dbReference type="NCBI Taxonomy" id="7064"/>
    <lineage>
        <taxon>Eukaryota</taxon>
        <taxon>Metazoa</taxon>
        <taxon>Ecdysozoa</taxon>
        <taxon>Arthropoda</taxon>
        <taxon>Hexapoda</taxon>
        <taxon>Insecta</taxon>
        <taxon>Pterygota</taxon>
        <taxon>Neoptera</taxon>
        <taxon>Endopterygota</taxon>
        <taxon>Coleoptera</taxon>
        <taxon>Polyphaga</taxon>
        <taxon>Scarabaeiformia</taxon>
        <taxon>Scarabaeidae</taxon>
        <taxon>Rutelinae</taxon>
        <taxon>Popillia</taxon>
    </lineage>
</organism>
<feature type="compositionally biased region" description="Basic and acidic residues" evidence="1">
    <location>
        <begin position="1"/>
        <end position="15"/>
    </location>
</feature>
<dbReference type="EMBL" id="JASPKY010000138">
    <property type="protein sequence ID" value="KAK9731102.1"/>
    <property type="molecule type" value="Genomic_DNA"/>
</dbReference>
<sequence>MEDDIQKGPSDHNHGGDAANLETAKVMDCLRESVTTTQDTPQYLASSLSASISNGSVGQFPQLSSIERTIRNMRNAHDAVPALPQTRQDFVILEVYKLNTQRRELPPV</sequence>
<comment type="caution">
    <text evidence="2">The sequence shown here is derived from an EMBL/GenBank/DDBJ whole genome shotgun (WGS) entry which is preliminary data.</text>
</comment>
<evidence type="ECO:0000313" key="3">
    <source>
        <dbReference type="Proteomes" id="UP001458880"/>
    </source>
</evidence>
<protein>
    <submittedName>
        <fullName evidence="2">Uncharacterized protein</fullName>
    </submittedName>
</protein>
<keyword evidence="3" id="KW-1185">Reference proteome</keyword>
<reference evidence="2 3" key="1">
    <citation type="journal article" date="2024" name="BMC Genomics">
        <title>De novo assembly and annotation of Popillia japonica's genome with initial clues to its potential as an invasive pest.</title>
        <authorList>
            <person name="Cucini C."/>
            <person name="Boschi S."/>
            <person name="Funari R."/>
            <person name="Cardaioli E."/>
            <person name="Iannotti N."/>
            <person name="Marturano G."/>
            <person name="Paoli F."/>
            <person name="Bruttini M."/>
            <person name="Carapelli A."/>
            <person name="Frati F."/>
            <person name="Nardi F."/>
        </authorList>
    </citation>
    <scope>NUCLEOTIDE SEQUENCE [LARGE SCALE GENOMIC DNA]</scope>
    <source>
        <strain evidence="2">DMR45628</strain>
    </source>
</reference>
<proteinExistence type="predicted"/>
<feature type="region of interest" description="Disordered" evidence="1">
    <location>
        <begin position="1"/>
        <end position="20"/>
    </location>
</feature>
<dbReference type="AlphaFoldDB" id="A0AAW1L821"/>